<proteinExistence type="predicted"/>
<reference evidence="2 3" key="1">
    <citation type="journal article" date="2014" name="Nature">
        <title>An environmental bacterial taxon with a large and distinct metabolic repertoire.</title>
        <authorList>
            <person name="Wilson M.C."/>
            <person name="Mori T."/>
            <person name="Ruckert C."/>
            <person name="Uria A.R."/>
            <person name="Helf M.J."/>
            <person name="Takada K."/>
            <person name="Gernert C."/>
            <person name="Steffens U.A."/>
            <person name="Heycke N."/>
            <person name="Schmitt S."/>
            <person name="Rinke C."/>
            <person name="Helfrich E.J."/>
            <person name="Brachmann A.O."/>
            <person name="Gurgui C."/>
            <person name="Wakimoto T."/>
            <person name="Kracht M."/>
            <person name="Crusemann M."/>
            <person name="Hentschel U."/>
            <person name="Abe I."/>
            <person name="Matsunaga S."/>
            <person name="Kalinowski J."/>
            <person name="Takeyama H."/>
            <person name="Piel J."/>
        </authorList>
    </citation>
    <scope>NUCLEOTIDE SEQUENCE [LARGE SCALE GENOMIC DNA]</scope>
    <source>
        <strain evidence="3">TSY2</strain>
    </source>
</reference>
<dbReference type="InterPro" id="IPR023606">
    <property type="entry name" value="CoA-Trfase_III_dom_1_sf"/>
</dbReference>
<dbReference type="InterPro" id="IPR003673">
    <property type="entry name" value="CoA-Trfase_fam_III"/>
</dbReference>
<protein>
    <recommendedName>
        <fullName evidence="4">CoA transferase</fullName>
    </recommendedName>
</protein>
<dbReference type="InterPro" id="IPR050483">
    <property type="entry name" value="CoA-transferase_III_domain"/>
</dbReference>
<dbReference type="SUPFAM" id="SSF89796">
    <property type="entry name" value="CoA-transferase family III (CaiB/BaiF)"/>
    <property type="match status" value="1"/>
</dbReference>
<comment type="caution">
    <text evidence="2">The sequence shown here is derived from an EMBL/GenBank/DDBJ whole genome shotgun (WGS) entry which is preliminary data.</text>
</comment>
<accession>W4LWK0</accession>
<evidence type="ECO:0000313" key="3">
    <source>
        <dbReference type="Proteomes" id="UP000019140"/>
    </source>
</evidence>
<dbReference type="GO" id="GO:0008410">
    <property type="term" value="F:CoA-transferase activity"/>
    <property type="evidence" value="ECO:0007669"/>
    <property type="project" value="TreeGrafter"/>
</dbReference>
<dbReference type="PANTHER" id="PTHR48207">
    <property type="entry name" value="SUCCINATE--HYDROXYMETHYLGLUTARATE COA-TRANSFERASE"/>
    <property type="match status" value="1"/>
</dbReference>
<organism evidence="2 3">
    <name type="scientific">Candidatus Entotheonella gemina</name>
    <dbReference type="NCBI Taxonomy" id="1429439"/>
    <lineage>
        <taxon>Bacteria</taxon>
        <taxon>Pseudomonadati</taxon>
        <taxon>Nitrospinota/Tectimicrobiota group</taxon>
        <taxon>Candidatus Tectimicrobiota</taxon>
        <taxon>Candidatus Entotheonellia</taxon>
        <taxon>Candidatus Entotheonellales</taxon>
        <taxon>Candidatus Entotheonellaceae</taxon>
        <taxon>Candidatus Entotheonella</taxon>
    </lineage>
</organism>
<keyword evidence="3" id="KW-1185">Reference proteome</keyword>
<dbReference type="Gene3D" id="3.40.50.10540">
    <property type="entry name" value="Crotonobetainyl-coa:carnitine coa-transferase, domain 1"/>
    <property type="match status" value="1"/>
</dbReference>
<dbReference type="AlphaFoldDB" id="W4LWK0"/>
<evidence type="ECO:0008006" key="4">
    <source>
        <dbReference type="Google" id="ProtNLM"/>
    </source>
</evidence>
<dbReference type="EMBL" id="AZHX01001524">
    <property type="protein sequence ID" value="ETX02489.1"/>
    <property type="molecule type" value="Genomic_DNA"/>
</dbReference>
<dbReference type="PANTHER" id="PTHR48207:SF3">
    <property type="entry name" value="SUCCINATE--HYDROXYMETHYLGLUTARATE COA-TRANSFERASE"/>
    <property type="match status" value="1"/>
</dbReference>
<name>W4LWK0_9BACT</name>
<dbReference type="Proteomes" id="UP000019140">
    <property type="component" value="Unassembled WGS sequence"/>
</dbReference>
<dbReference type="InterPro" id="IPR044855">
    <property type="entry name" value="CoA-Trfase_III_dom3_sf"/>
</dbReference>
<keyword evidence="1" id="KW-0808">Transferase</keyword>
<sequence>MTAALQGLRVLDLSRYVAGAYCAKMLAAFGAEVIKVEPPGTGDPARAVGPFVDDRPDPETSALFLYLNTGKQGLTLNLKHLQGAEILKALVRDTDVLIENFTPRIMPSLGLDYATLRVINPRLIMVSISSFGQSGPYRDYKSSSMIAYALGGYMYLNGHPEREPLHGGGRQPAYQGGLHGYSGAMAAIMAREQSGQGQHVDVSIQACMASIHQFTLNRYVYVGRIQTRIGNRYQRAHPITIYPCKDGLVSLAVSQQEQYERFLALTGLTELLDDERFATTFSCSEHTAAFDERVAPWLQAHSKHDIVHRCQENRIPAGFVNDVAEVMEEPQYQFRGFWHELDHPVAGRRTYAGFPVQMTETPPVLKRACLLGEHTDAILTKRLGYNREQLAQLRSQGVI</sequence>
<dbReference type="Gene3D" id="3.30.1540.10">
    <property type="entry name" value="formyl-coa transferase, domain 3"/>
    <property type="match status" value="1"/>
</dbReference>
<dbReference type="Pfam" id="PF02515">
    <property type="entry name" value="CoA_transf_3"/>
    <property type="match status" value="1"/>
</dbReference>
<gene>
    <name evidence="2" type="ORF">ETSY2_35475</name>
</gene>
<dbReference type="HOGENOM" id="CLU_033975_0_0_7"/>
<evidence type="ECO:0000256" key="1">
    <source>
        <dbReference type="ARBA" id="ARBA00022679"/>
    </source>
</evidence>
<evidence type="ECO:0000313" key="2">
    <source>
        <dbReference type="EMBL" id="ETX02489.1"/>
    </source>
</evidence>